<feature type="transmembrane region" description="Helical" evidence="9">
    <location>
        <begin position="295"/>
        <end position="325"/>
    </location>
</feature>
<keyword evidence="9" id="KW-0812">Transmembrane</keyword>
<comment type="caution">
    <text evidence="12">The sequence shown here is derived from an EMBL/GenBank/DDBJ whole genome shotgun (WGS) entry which is preliminary data.</text>
</comment>
<dbReference type="EC" id="2.7.13.3" evidence="2"/>
<keyword evidence="4" id="KW-0808">Transferase</keyword>
<dbReference type="Gene3D" id="1.10.4160.10">
    <property type="entry name" value="Hydantoin permease"/>
    <property type="match status" value="1"/>
</dbReference>
<dbReference type="PANTHER" id="PTHR43047:SF72">
    <property type="entry name" value="OSMOSENSING HISTIDINE PROTEIN KINASE SLN1"/>
    <property type="match status" value="1"/>
</dbReference>
<dbReference type="Gene3D" id="1.10.287.130">
    <property type="match status" value="1"/>
</dbReference>
<dbReference type="Pfam" id="PF00512">
    <property type="entry name" value="HisKA"/>
    <property type="match status" value="1"/>
</dbReference>
<dbReference type="SUPFAM" id="SSF52172">
    <property type="entry name" value="CheY-like"/>
    <property type="match status" value="1"/>
</dbReference>
<feature type="region of interest" description="Disordered" evidence="8">
    <location>
        <begin position="1"/>
        <end position="26"/>
    </location>
</feature>
<feature type="transmembrane region" description="Helical" evidence="9">
    <location>
        <begin position="493"/>
        <end position="513"/>
    </location>
</feature>
<keyword evidence="13" id="KW-1185">Reference proteome</keyword>
<feature type="transmembrane region" description="Helical" evidence="9">
    <location>
        <begin position="464"/>
        <end position="487"/>
    </location>
</feature>
<gene>
    <name evidence="12" type="ORF">QE399_000090</name>
</gene>
<feature type="coiled-coil region" evidence="7">
    <location>
        <begin position="777"/>
        <end position="818"/>
    </location>
</feature>
<dbReference type="PROSITE" id="PS50110">
    <property type="entry name" value="RESPONSE_REGULATORY"/>
    <property type="match status" value="1"/>
</dbReference>
<evidence type="ECO:0000256" key="8">
    <source>
        <dbReference type="SAM" id="MobiDB-lite"/>
    </source>
</evidence>
<feature type="domain" description="Histidine kinase" evidence="10">
    <location>
        <begin position="818"/>
        <end position="1035"/>
    </location>
</feature>
<dbReference type="CDD" id="cd00082">
    <property type="entry name" value="HisKA"/>
    <property type="match status" value="1"/>
</dbReference>
<dbReference type="CDD" id="cd17546">
    <property type="entry name" value="REC_hyHK_CKI1_RcsC-like"/>
    <property type="match status" value="1"/>
</dbReference>
<dbReference type="Pfam" id="PF00072">
    <property type="entry name" value="Response_reg"/>
    <property type="match status" value="1"/>
</dbReference>
<evidence type="ECO:0000259" key="11">
    <source>
        <dbReference type="PROSITE" id="PS50110"/>
    </source>
</evidence>
<dbReference type="InterPro" id="IPR003661">
    <property type="entry name" value="HisK_dim/P_dom"/>
</dbReference>
<dbReference type="InterPro" id="IPR011006">
    <property type="entry name" value="CheY-like_superfamily"/>
</dbReference>
<evidence type="ECO:0000259" key="10">
    <source>
        <dbReference type="PROSITE" id="PS50109"/>
    </source>
</evidence>
<keyword evidence="9" id="KW-0472">Membrane</keyword>
<feature type="transmembrane region" description="Helical" evidence="9">
    <location>
        <begin position="345"/>
        <end position="365"/>
    </location>
</feature>
<evidence type="ECO:0000256" key="7">
    <source>
        <dbReference type="SAM" id="Coils"/>
    </source>
</evidence>
<dbReference type="EMBL" id="JAVIZX010000001">
    <property type="protein sequence ID" value="MDR6212401.1"/>
    <property type="molecule type" value="Genomic_DNA"/>
</dbReference>
<evidence type="ECO:0000256" key="5">
    <source>
        <dbReference type="ARBA" id="ARBA00022777"/>
    </source>
</evidence>
<feature type="transmembrane region" description="Helical" evidence="9">
    <location>
        <begin position="422"/>
        <end position="443"/>
    </location>
</feature>
<dbReference type="InterPro" id="IPR004358">
    <property type="entry name" value="Sig_transdc_His_kin-like_C"/>
</dbReference>
<evidence type="ECO:0000256" key="2">
    <source>
        <dbReference type="ARBA" id="ARBA00012438"/>
    </source>
</evidence>
<dbReference type="PANTHER" id="PTHR43047">
    <property type="entry name" value="TWO-COMPONENT HISTIDINE PROTEIN KINASE"/>
    <property type="match status" value="1"/>
</dbReference>
<feature type="transmembrane region" description="Helical" evidence="9">
    <location>
        <begin position="251"/>
        <end position="274"/>
    </location>
</feature>
<comment type="catalytic activity">
    <reaction evidence="1">
        <text>ATP + protein L-histidine = ADP + protein N-phospho-L-histidine.</text>
        <dbReference type="EC" id="2.7.13.3"/>
    </reaction>
</comment>
<feature type="region of interest" description="Disordered" evidence="8">
    <location>
        <begin position="1217"/>
        <end position="1246"/>
    </location>
</feature>
<protein>
    <recommendedName>
        <fullName evidence="2">histidine kinase</fullName>
        <ecNumber evidence="2">2.7.13.3</ecNumber>
    </recommendedName>
</protein>
<feature type="transmembrane region" description="Helical" evidence="9">
    <location>
        <begin position="145"/>
        <end position="169"/>
    </location>
</feature>
<evidence type="ECO:0000256" key="6">
    <source>
        <dbReference type="PROSITE-ProRule" id="PRU00169"/>
    </source>
</evidence>
<proteinExistence type="predicted"/>
<dbReference type="InterPro" id="IPR003594">
    <property type="entry name" value="HATPase_dom"/>
</dbReference>
<dbReference type="SMART" id="SM00388">
    <property type="entry name" value="HisKA"/>
    <property type="match status" value="1"/>
</dbReference>
<dbReference type="RefSeq" id="WP_405042962.1">
    <property type="nucleotide sequence ID" value="NZ_JAVIZX010000001.1"/>
</dbReference>
<feature type="transmembrane region" description="Helical" evidence="9">
    <location>
        <begin position="397"/>
        <end position="416"/>
    </location>
</feature>
<dbReference type="Pfam" id="PF02518">
    <property type="entry name" value="HATPase_c"/>
    <property type="match status" value="1"/>
</dbReference>
<evidence type="ECO:0000256" key="3">
    <source>
        <dbReference type="ARBA" id="ARBA00022553"/>
    </source>
</evidence>
<feature type="domain" description="Response regulatory" evidence="11">
    <location>
        <begin position="1063"/>
        <end position="1207"/>
    </location>
</feature>
<feature type="transmembrane region" description="Helical" evidence="9">
    <location>
        <begin position="663"/>
        <end position="685"/>
    </location>
</feature>
<dbReference type="SMART" id="SM00387">
    <property type="entry name" value="HATPase_c"/>
    <property type="match status" value="1"/>
</dbReference>
<name>A0ABU1I593_9BURK</name>
<feature type="compositionally biased region" description="Low complexity" evidence="8">
    <location>
        <begin position="1217"/>
        <end position="1239"/>
    </location>
</feature>
<dbReference type="InterPro" id="IPR001789">
    <property type="entry name" value="Sig_transdc_resp-reg_receiver"/>
</dbReference>
<keyword evidence="9" id="KW-1133">Transmembrane helix</keyword>
<dbReference type="InterPro" id="IPR005467">
    <property type="entry name" value="His_kinase_dom"/>
</dbReference>
<evidence type="ECO:0000313" key="13">
    <source>
        <dbReference type="Proteomes" id="UP001267710"/>
    </source>
</evidence>
<feature type="modified residue" description="4-aspartylphosphate" evidence="6">
    <location>
        <position position="1113"/>
    </location>
</feature>
<evidence type="ECO:0000256" key="9">
    <source>
        <dbReference type="SAM" id="Phobius"/>
    </source>
</evidence>
<dbReference type="InterPro" id="IPR036890">
    <property type="entry name" value="HATPase_C_sf"/>
</dbReference>
<evidence type="ECO:0000313" key="12">
    <source>
        <dbReference type="EMBL" id="MDR6212401.1"/>
    </source>
</evidence>
<feature type="region of interest" description="Disordered" evidence="8">
    <location>
        <begin position="1138"/>
        <end position="1159"/>
    </location>
</feature>
<dbReference type="Gene3D" id="3.40.50.2300">
    <property type="match status" value="1"/>
</dbReference>
<feature type="transmembrane region" description="Helical" evidence="9">
    <location>
        <begin position="81"/>
        <end position="105"/>
    </location>
</feature>
<dbReference type="Proteomes" id="UP001267710">
    <property type="component" value="Unassembled WGS sequence"/>
</dbReference>
<dbReference type="SUPFAM" id="SSF55874">
    <property type="entry name" value="ATPase domain of HSP90 chaperone/DNA topoisomerase II/histidine kinase"/>
    <property type="match status" value="1"/>
</dbReference>
<dbReference type="Gene3D" id="3.30.565.10">
    <property type="entry name" value="Histidine kinase-like ATPase, C-terminal domain"/>
    <property type="match status" value="1"/>
</dbReference>
<dbReference type="SUPFAM" id="SSF47384">
    <property type="entry name" value="Homodimeric domain of signal transducing histidine kinase"/>
    <property type="match status" value="1"/>
</dbReference>
<accession>A0ABU1I593</accession>
<feature type="transmembrane region" description="Helical" evidence="9">
    <location>
        <begin position="111"/>
        <end position="133"/>
    </location>
</feature>
<keyword evidence="5" id="KW-0418">Kinase</keyword>
<keyword evidence="7" id="KW-0175">Coiled coil</keyword>
<evidence type="ECO:0000256" key="4">
    <source>
        <dbReference type="ARBA" id="ARBA00022679"/>
    </source>
</evidence>
<feature type="transmembrane region" description="Helical" evidence="9">
    <location>
        <begin position="189"/>
        <end position="209"/>
    </location>
</feature>
<dbReference type="SMART" id="SM00448">
    <property type="entry name" value="REC"/>
    <property type="match status" value="1"/>
</dbReference>
<organism evidence="12 13">
    <name type="scientific">Paracidovorax wautersii</name>
    <dbReference type="NCBI Taxonomy" id="1177982"/>
    <lineage>
        <taxon>Bacteria</taxon>
        <taxon>Pseudomonadati</taxon>
        <taxon>Pseudomonadota</taxon>
        <taxon>Betaproteobacteria</taxon>
        <taxon>Burkholderiales</taxon>
        <taxon>Comamonadaceae</taxon>
        <taxon>Paracidovorax</taxon>
    </lineage>
</organism>
<sequence>MEPAPGGWAAMSHPDPSPPFVPPVSPPPLVADSGARPLDAVPQQVVKVRRDYNSWVATETMEDYALRFTPQRFRRWSEWRVANTAFGAASFLVLEAVGATLLVQYGFLNAFWAIVVTGLIIFLAGWPISVYAARHGVDMDLLTRGAGFGYIGSTITSLIYATFTFIFFALEAAVMAYALELALDIPPRWGYLICALVVIPLVTHGVSAISRLQMWTQPLWLVMLVVPFAFVLVRDPGAFAGVVHYGGESGAAATFSLPLFGAALTVGIALITQMGEQADYLRFMPAHTRARRGRWWLGVLVGGPGWVVLGVVKMLGGALLAYLAITHMVPVERAVDPNQMYLAAYEYVFPHYGWAVAATALFVVVSQIKINVTNAYAGSLAWSNFFSRLTHSHPGRVVWVVFNTLIAFMLMEMNVFKALGQVLGLYSNIAIAWMMAVVADLVVNKPLGLSPRGIEFKRAHLYDINPVGVGAMALASCVSIGAHLGLFGPLAQAFSAVIAMVTAFVAAPLIAWATGGRYYLARHGDLPLCGCAASPSLAARDGDAPSAAGRPLRGGAGLEGASDRAQGAMPQCRDGVAGCSGCIQGGPGDLLALQRCVVCEREYESPDMAHCPAYRGAICSLCCTLDARCGDMCKPHAHLAVQWSAALRWVLPRRAWRLLDTGLGHFLLIMLVIAPLLAAVFGLFYHQELQTLAPGAPGTAAAPLADVPMAPWPVSTQGALRSGLLKAYLALLVISGIVAWWLVLAHKSRKVAQEESNRQTHLLQREITLHRRTDEALQDARRVAEHARGVAEEAREEAERARAQADQANQAKSRYISAISHELRTPLNSILGYAQLMGEDAAVPPHRQQAVSVIRRGGEHLLSLIEGTLDIARIESGKLTLQVKPLRFADCMHEMCDMFEPQARAKGLQFRFDPQGPLPEWVRGDDKRVRQILINLIGNAIKFTSTGHVRLGVRHARELALIEIEDSGPGLTEAERASIFEPFARGAATHQGVAPGAGLGLTIAKMLTELMGGEMTVTSTPGAGALFRIRLFLPEVHPGSLGADLPAVQARRTRRGYLGPRRQILVVDNEEADRELLVQLLAPLGFVLRTAASGHDALDLLAAGYRPDVVFMDLAMPGIDGWETLRRMHALTLSSGVSSLPSEGAVTPGSGSAAGRGQGHGSSIHVAVVSANAFDKGLENDVGIRPEDFIVKPVRHSELLDWLERRLALQWTDAPAPTSADTAAAPLAAGPGSGANAPDAEPPDPATLGPLAEAVALGYYRGVLQQLAAIEAAQPACAAWVAEMRALAQRFQFEAMAARLPGGAAVEPAPFAAGAPAQPATD</sequence>
<feature type="transmembrane region" description="Helical" evidence="9">
    <location>
        <begin position="727"/>
        <end position="744"/>
    </location>
</feature>
<keyword evidence="3 6" id="KW-0597">Phosphoprotein</keyword>
<dbReference type="PROSITE" id="PS50109">
    <property type="entry name" value="HIS_KIN"/>
    <property type="match status" value="1"/>
</dbReference>
<dbReference type="PRINTS" id="PR00344">
    <property type="entry name" value="BCTRLSENSOR"/>
</dbReference>
<feature type="compositionally biased region" description="Pro residues" evidence="8">
    <location>
        <begin position="15"/>
        <end position="26"/>
    </location>
</feature>
<reference evidence="12 13" key="1">
    <citation type="submission" date="2023-08" db="EMBL/GenBank/DDBJ databases">
        <title>Functional and genomic diversity of the sorghum phyllosphere microbiome.</title>
        <authorList>
            <person name="Shade A."/>
        </authorList>
    </citation>
    <scope>NUCLEOTIDE SEQUENCE [LARGE SCALE GENOMIC DNA]</scope>
    <source>
        <strain evidence="12 13">SORGH_AS_0335</strain>
    </source>
</reference>
<dbReference type="InterPro" id="IPR036097">
    <property type="entry name" value="HisK_dim/P_sf"/>
</dbReference>
<evidence type="ECO:0000256" key="1">
    <source>
        <dbReference type="ARBA" id="ARBA00000085"/>
    </source>
</evidence>
<feature type="transmembrane region" description="Helical" evidence="9">
    <location>
        <begin position="221"/>
        <end position="245"/>
    </location>
</feature>